<keyword evidence="5 7" id="KW-0472">Membrane</keyword>
<feature type="transmembrane region" description="Helical" evidence="7">
    <location>
        <begin position="243"/>
        <end position="263"/>
    </location>
</feature>
<organism evidence="8 9">
    <name type="scientific">Streptacidiphilus fuscans</name>
    <dbReference type="NCBI Taxonomy" id="2789292"/>
    <lineage>
        <taxon>Bacteria</taxon>
        <taxon>Bacillati</taxon>
        <taxon>Actinomycetota</taxon>
        <taxon>Actinomycetes</taxon>
        <taxon>Kitasatosporales</taxon>
        <taxon>Streptomycetaceae</taxon>
        <taxon>Streptacidiphilus</taxon>
    </lineage>
</organism>
<proteinExistence type="predicted"/>
<dbReference type="InterPro" id="IPR002293">
    <property type="entry name" value="AA/rel_permease1"/>
</dbReference>
<dbReference type="EMBL" id="JADPRT010000001">
    <property type="protein sequence ID" value="MBF9066987.1"/>
    <property type="molecule type" value="Genomic_DNA"/>
</dbReference>
<dbReference type="PIRSF" id="PIRSF006060">
    <property type="entry name" value="AA_transporter"/>
    <property type="match status" value="1"/>
</dbReference>
<evidence type="ECO:0000313" key="9">
    <source>
        <dbReference type="Proteomes" id="UP000657385"/>
    </source>
</evidence>
<sequence length="552" mass="57582">MGASSPTPESPEPSEPSGASGSSESAWGLGTSVVPGEVSGSGSGEKGLKGNALGLFSSVAIGLASTAPAYSLAATLGLIVVGVGLQAPIITILAFIPMLLIAYAYKEMNAVDPDCGTTFTWAARAFGPRTGWMGGWGIIIADIIVMANLAQIAGSYGFQLVGHPNLASDKLWTTLAGVIWIVLMTFICYIGIEISAALQRVLLCVEIAMLAVFSVTALVKVYGSHAPATAIHVSGSWFNPFQVPTASALTAGILSAVFIYWGWDTAVSVNEETADKSRTPGRAAVLSTVILLLIYAMVSTSAQAFAGVGDKGIGLANPNNSGDVLSGLGGAVFGTSGFGWFESKLLIFMVLTSAAASTQTTILPTARTSFSMALHKAIPSHFGRVHPRFATPTWSTVGMGLISIAFYVMLTRISTNVLTDSVSSVGLGIAFYYGLTGFACAWYFRRVLRRSPRDLWFKGILPLLGGLMLLYFFCYAAFDVYASPSYGFTSVTLPLVGKVGGVSVIGVGALVLGFVLMLIQWAVQGSWFRNPDVPVGAATIAEVEAAEAAPPE</sequence>
<feature type="transmembrane region" description="Helical" evidence="7">
    <location>
        <begin position="456"/>
        <end position="478"/>
    </location>
</feature>
<dbReference type="Gene3D" id="1.20.1740.10">
    <property type="entry name" value="Amino acid/polyamine transporter I"/>
    <property type="match status" value="1"/>
</dbReference>
<evidence type="ECO:0000256" key="6">
    <source>
        <dbReference type="SAM" id="MobiDB-lite"/>
    </source>
</evidence>
<dbReference type="GO" id="GO:0005886">
    <property type="term" value="C:plasma membrane"/>
    <property type="evidence" value="ECO:0007669"/>
    <property type="project" value="UniProtKB-SubCell"/>
</dbReference>
<feature type="transmembrane region" description="Helical" evidence="7">
    <location>
        <begin position="283"/>
        <end position="304"/>
    </location>
</feature>
<feature type="region of interest" description="Disordered" evidence="6">
    <location>
        <begin position="1"/>
        <end position="30"/>
    </location>
</feature>
<comment type="subcellular location">
    <subcellularLocation>
        <location evidence="1">Cell membrane</location>
        <topology evidence="1">Multi-pass membrane protein</topology>
    </subcellularLocation>
</comment>
<keyword evidence="3 7" id="KW-0812">Transmembrane</keyword>
<feature type="transmembrane region" description="Helical" evidence="7">
    <location>
        <begin position="76"/>
        <end position="103"/>
    </location>
</feature>
<evidence type="ECO:0000256" key="1">
    <source>
        <dbReference type="ARBA" id="ARBA00004651"/>
    </source>
</evidence>
<evidence type="ECO:0000256" key="3">
    <source>
        <dbReference type="ARBA" id="ARBA00022692"/>
    </source>
</evidence>
<dbReference type="AlphaFoldDB" id="A0A931B1I3"/>
<dbReference type="GO" id="GO:0022857">
    <property type="term" value="F:transmembrane transporter activity"/>
    <property type="evidence" value="ECO:0007669"/>
    <property type="project" value="InterPro"/>
</dbReference>
<dbReference type="PANTHER" id="PTHR42770:SF16">
    <property type="entry name" value="AMINO ACID PERMEASE"/>
    <property type="match status" value="1"/>
</dbReference>
<feature type="compositionally biased region" description="Low complexity" evidence="6">
    <location>
        <begin position="15"/>
        <end position="30"/>
    </location>
</feature>
<accession>A0A931B1I3</accession>
<feature type="transmembrane region" description="Helical" evidence="7">
    <location>
        <begin position="171"/>
        <end position="192"/>
    </location>
</feature>
<evidence type="ECO:0000313" key="8">
    <source>
        <dbReference type="EMBL" id="MBF9066987.1"/>
    </source>
</evidence>
<dbReference type="Pfam" id="PF13520">
    <property type="entry name" value="AA_permease_2"/>
    <property type="match status" value="1"/>
</dbReference>
<dbReference type="PANTHER" id="PTHR42770">
    <property type="entry name" value="AMINO ACID TRANSPORTER-RELATED"/>
    <property type="match status" value="1"/>
</dbReference>
<feature type="transmembrane region" description="Helical" evidence="7">
    <location>
        <begin position="52"/>
        <end position="70"/>
    </location>
</feature>
<evidence type="ECO:0000256" key="7">
    <source>
        <dbReference type="SAM" id="Phobius"/>
    </source>
</evidence>
<keyword evidence="4 7" id="KW-1133">Transmembrane helix</keyword>
<evidence type="ECO:0000256" key="4">
    <source>
        <dbReference type="ARBA" id="ARBA00022989"/>
    </source>
</evidence>
<keyword evidence="2" id="KW-1003">Cell membrane</keyword>
<feature type="transmembrane region" description="Helical" evidence="7">
    <location>
        <begin position="422"/>
        <end position="444"/>
    </location>
</feature>
<dbReference type="Proteomes" id="UP000657385">
    <property type="component" value="Unassembled WGS sequence"/>
</dbReference>
<evidence type="ECO:0000256" key="2">
    <source>
        <dbReference type="ARBA" id="ARBA00022475"/>
    </source>
</evidence>
<reference evidence="8" key="1">
    <citation type="submission" date="2020-11" db="EMBL/GenBank/DDBJ databases">
        <title>Isolation and identification of active actinomycetes.</title>
        <authorList>
            <person name="Yu B."/>
        </authorList>
    </citation>
    <scope>NUCLEOTIDE SEQUENCE</scope>
    <source>
        <strain evidence="8">NEAU-YB345</strain>
    </source>
</reference>
<feature type="transmembrane region" description="Helical" evidence="7">
    <location>
        <begin position="389"/>
        <end position="410"/>
    </location>
</feature>
<protein>
    <submittedName>
        <fullName evidence="8">APC family permease</fullName>
    </submittedName>
</protein>
<name>A0A931B1I3_9ACTN</name>
<dbReference type="RefSeq" id="WP_196192146.1">
    <property type="nucleotide sequence ID" value="NZ_JADPRT010000001.1"/>
</dbReference>
<feature type="transmembrane region" description="Helical" evidence="7">
    <location>
        <begin position="498"/>
        <end position="519"/>
    </location>
</feature>
<evidence type="ECO:0000256" key="5">
    <source>
        <dbReference type="ARBA" id="ARBA00023136"/>
    </source>
</evidence>
<comment type="caution">
    <text evidence="8">The sequence shown here is derived from an EMBL/GenBank/DDBJ whole genome shotgun (WGS) entry which is preliminary data.</text>
</comment>
<dbReference type="InterPro" id="IPR050367">
    <property type="entry name" value="APC_superfamily"/>
</dbReference>
<feature type="transmembrane region" description="Helical" evidence="7">
    <location>
        <begin position="201"/>
        <end position="223"/>
    </location>
</feature>
<gene>
    <name evidence="8" type="ORF">I2501_02900</name>
</gene>
<keyword evidence="9" id="KW-1185">Reference proteome</keyword>
<feature type="transmembrane region" description="Helical" evidence="7">
    <location>
        <begin position="134"/>
        <end position="159"/>
    </location>
</feature>